<protein>
    <submittedName>
        <fullName evidence="2">RNA-directed DNA polymerase from mobile element jockey</fullName>
    </submittedName>
</protein>
<dbReference type="SUPFAM" id="SSF53167">
    <property type="entry name" value="Purine and uridine phosphorylases"/>
    <property type="match status" value="1"/>
</dbReference>
<dbReference type="Pfam" id="PF09004">
    <property type="entry name" value="ALKBH8_N"/>
    <property type="match status" value="1"/>
</dbReference>
<keyword evidence="3" id="KW-1185">Reference proteome</keyword>
<dbReference type="Gene3D" id="3.40.50.1580">
    <property type="entry name" value="Nucleoside phosphorylase domain"/>
    <property type="match status" value="1"/>
</dbReference>
<dbReference type="OrthoDB" id="1577640at2759"/>
<evidence type="ECO:0000313" key="3">
    <source>
        <dbReference type="Proteomes" id="UP001152795"/>
    </source>
</evidence>
<dbReference type="InterPro" id="IPR000477">
    <property type="entry name" value="RT_dom"/>
</dbReference>
<dbReference type="GO" id="GO:0016706">
    <property type="term" value="F:2-oxoglutarate-dependent dioxygenase activity"/>
    <property type="evidence" value="ECO:0007669"/>
    <property type="project" value="InterPro"/>
</dbReference>
<keyword evidence="2" id="KW-0548">Nucleotidyltransferase</keyword>
<feature type="region of interest" description="Disordered" evidence="1">
    <location>
        <begin position="1"/>
        <end position="27"/>
    </location>
</feature>
<dbReference type="GO" id="GO:0009116">
    <property type="term" value="P:nucleoside metabolic process"/>
    <property type="evidence" value="ECO:0007669"/>
    <property type="project" value="InterPro"/>
</dbReference>
<proteinExistence type="predicted"/>
<dbReference type="InterPro" id="IPR000845">
    <property type="entry name" value="Nucleoside_phosphorylase_d"/>
</dbReference>
<dbReference type="InterPro" id="IPR043502">
    <property type="entry name" value="DNA/RNA_pol_sf"/>
</dbReference>
<dbReference type="GO" id="GO:0003964">
    <property type="term" value="F:RNA-directed DNA polymerase activity"/>
    <property type="evidence" value="ECO:0007669"/>
    <property type="project" value="UniProtKB-KW"/>
</dbReference>
<dbReference type="CDD" id="cd01650">
    <property type="entry name" value="RT_nLTR_like"/>
    <property type="match status" value="1"/>
</dbReference>
<evidence type="ECO:0000256" key="1">
    <source>
        <dbReference type="SAM" id="MobiDB-lite"/>
    </source>
</evidence>
<gene>
    <name evidence="2" type="ORF">PACLA_8A048361</name>
</gene>
<reference evidence="2" key="1">
    <citation type="submission" date="2020-04" db="EMBL/GenBank/DDBJ databases">
        <authorList>
            <person name="Alioto T."/>
            <person name="Alioto T."/>
            <person name="Gomez Garrido J."/>
        </authorList>
    </citation>
    <scope>NUCLEOTIDE SEQUENCE</scope>
    <source>
        <strain evidence="2">A484AB</strain>
    </source>
</reference>
<dbReference type="InterPro" id="IPR035994">
    <property type="entry name" value="Nucleoside_phosphorylase_sf"/>
</dbReference>
<comment type="caution">
    <text evidence="2">The sequence shown here is derived from an EMBL/GenBank/DDBJ whole genome shotgun (WGS) entry which is preliminary data.</text>
</comment>
<dbReference type="PROSITE" id="PS50878">
    <property type="entry name" value="RT_POL"/>
    <property type="match status" value="1"/>
</dbReference>
<dbReference type="GO" id="GO:0008168">
    <property type="term" value="F:methyltransferase activity"/>
    <property type="evidence" value="ECO:0007669"/>
    <property type="project" value="InterPro"/>
</dbReference>
<dbReference type="AlphaFoldDB" id="A0A7D9IY12"/>
<name>A0A7D9IY12_PARCT</name>
<evidence type="ECO:0000313" key="2">
    <source>
        <dbReference type="EMBL" id="CAB4017518.1"/>
    </source>
</evidence>
<dbReference type="Pfam" id="PF00078">
    <property type="entry name" value="RVT_1"/>
    <property type="match status" value="1"/>
</dbReference>
<keyword evidence="2" id="KW-0808">Transferase</keyword>
<dbReference type="InterPro" id="IPR015095">
    <property type="entry name" value="AlkB_hom8_N"/>
</dbReference>
<dbReference type="SUPFAM" id="SSF56672">
    <property type="entry name" value="DNA/RNA polymerases"/>
    <property type="match status" value="1"/>
</dbReference>
<sequence length="741" mass="83057">MISLKNKDDDEPTSTGNDRIAPPPELNITLPTARDFDSEPYDCSSNEIQSQLPTDILLITANDHEFNACYSYMKHVQRSYFTKLGMVYFGRFGDQNNSNVRVALMKCWPGPTEAVIAVTNAAEILHPKVVLFVGICASMERTKAKLGDVVISAKLATYDDKKFKADGAVVFHGTKANVSRNMARLILNAAHGWKPPLKDPKSLDVKVHHDAMTLSGSDLVNNRERRQELLNSFPDALGLEMEGAGLYAAVYDLGIEWAVIKAVSDFADGSKEKTKLWQPFASAMAASVVYNIFQYPVVLKDWRHYNAEVPDPAMVEDSSNFRRPNETSSEASSSVSPPQTIEDDLRPISLTAQVSKVMEGFMLQSLMSEVGLKLDPKQFALPGKSTTQALVYLLHLIHAALDQGHCSVRILFSDFKKGFDLVDHNVIIDELLKLQVSPAIIRWIKSFLTSREQCVKIGPSFSSWKPVNGGLPQGIKLGPLLFAILVNSLLQDWNGRIKFVDDATALEIVPRCSPSLLPILVNDVSQYASSRGMKLNSKKCKEMTISFLQYHLPLDNAIYINGLPVQSVSSFKLLGVLLREDLSWCDHVDYVIKKANSRLYALRKLKKAGLSDKDLVTIYSSFIRSRIEYASPAWSSLTQGQSDLIESIQRRALRILLPEMSYQDALNYTGLKKLSTRRHNSCEQFIRKLKLDNGPINPLKDVVATRIHPNTHNYNLRSESSWSLQTNTERFQNFITVKYNY</sequence>
<dbReference type="PANTHER" id="PTHR33332">
    <property type="entry name" value="REVERSE TRANSCRIPTASE DOMAIN-CONTAINING PROTEIN"/>
    <property type="match status" value="1"/>
</dbReference>
<dbReference type="Proteomes" id="UP001152795">
    <property type="component" value="Unassembled WGS sequence"/>
</dbReference>
<accession>A0A7D9IY12</accession>
<dbReference type="Pfam" id="PF01048">
    <property type="entry name" value="PNP_UDP_1"/>
    <property type="match status" value="1"/>
</dbReference>
<feature type="region of interest" description="Disordered" evidence="1">
    <location>
        <begin position="314"/>
        <end position="342"/>
    </location>
</feature>
<keyword evidence="2" id="KW-0695">RNA-directed DNA polymerase</keyword>
<organism evidence="2 3">
    <name type="scientific">Paramuricea clavata</name>
    <name type="common">Red gorgonian</name>
    <name type="synonym">Violescent sea-whip</name>
    <dbReference type="NCBI Taxonomy" id="317549"/>
    <lineage>
        <taxon>Eukaryota</taxon>
        <taxon>Metazoa</taxon>
        <taxon>Cnidaria</taxon>
        <taxon>Anthozoa</taxon>
        <taxon>Octocorallia</taxon>
        <taxon>Malacalcyonacea</taxon>
        <taxon>Plexauridae</taxon>
        <taxon>Paramuricea</taxon>
    </lineage>
</organism>
<dbReference type="EMBL" id="CACRXK020009580">
    <property type="protein sequence ID" value="CAB4017518.1"/>
    <property type="molecule type" value="Genomic_DNA"/>
</dbReference>